<dbReference type="PRINTS" id="PR00502">
    <property type="entry name" value="NUDIXFAMILY"/>
</dbReference>
<dbReference type="EMBL" id="JBHUDY010000002">
    <property type="protein sequence ID" value="MFD1612949.1"/>
    <property type="molecule type" value="Genomic_DNA"/>
</dbReference>
<organism evidence="5 6">
    <name type="scientific">Sphingomonas tabacisoli</name>
    <dbReference type="NCBI Taxonomy" id="2249466"/>
    <lineage>
        <taxon>Bacteria</taxon>
        <taxon>Pseudomonadati</taxon>
        <taxon>Pseudomonadota</taxon>
        <taxon>Alphaproteobacteria</taxon>
        <taxon>Sphingomonadales</taxon>
        <taxon>Sphingomonadaceae</taxon>
        <taxon>Sphingomonas</taxon>
    </lineage>
</organism>
<dbReference type="RefSeq" id="WP_380890545.1">
    <property type="nucleotide sequence ID" value="NZ_JBHUDY010000002.1"/>
</dbReference>
<accession>A0ABW4I7Z9</accession>
<evidence type="ECO:0000256" key="1">
    <source>
        <dbReference type="ARBA" id="ARBA00001946"/>
    </source>
</evidence>
<dbReference type="PROSITE" id="PS51462">
    <property type="entry name" value="NUDIX"/>
    <property type="match status" value="1"/>
</dbReference>
<keyword evidence="6" id="KW-1185">Reference proteome</keyword>
<evidence type="ECO:0000313" key="6">
    <source>
        <dbReference type="Proteomes" id="UP001597115"/>
    </source>
</evidence>
<dbReference type="InterPro" id="IPR020476">
    <property type="entry name" value="Nudix_hydrolase"/>
</dbReference>
<sequence length="156" mass="17633">MRGLSAGLLLFRRSASTLEVLLVRPGGPYWRKRDIGAWQIPKGAIEEGEEPLQAAFREVEEELGFRPEGEPFPLGRIRQTGGKLVEAFALESDFDCQTLTSISFEMEWPPRSGRKESFPEVEEARWLTLPAAAERILPSQAPLLDRLTEALRLRGW</sequence>
<evidence type="ECO:0000256" key="3">
    <source>
        <dbReference type="RuleBase" id="RU003476"/>
    </source>
</evidence>
<keyword evidence="2 3" id="KW-0378">Hydrolase</keyword>
<protein>
    <submittedName>
        <fullName evidence="5">NUDIX domain-containing protein</fullName>
    </submittedName>
</protein>
<evidence type="ECO:0000313" key="5">
    <source>
        <dbReference type="EMBL" id="MFD1612949.1"/>
    </source>
</evidence>
<dbReference type="Pfam" id="PF00293">
    <property type="entry name" value="NUDIX"/>
    <property type="match status" value="1"/>
</dbReference>
<dbReference type="CDD" id="cd04662">
    <property type="entry name" value="NUDIX_Hydrolase"/>
    <property type="match status" value="1"/>
</dbReference>
<comment type="caution">
    <text evidence="5">The sequence shown here is derived from an EMBL/GenBank/DDBJ whole genome shotgun (WGS) entry which is preliminary data.</text>
</comment>
<dbReference type="PROSITE" id="PS00893">
    <property type="entry name" value="NUDIX_BOX"/>
    <property type="match status" value="1"/>
</dbReference>
<dbReference type="InterPro" id="IPR015797">
    <property type="entry name" value="NUDIX_hydrolase-like_dom_sf"/>
</dbReference>
<comment type="similarity">
    <text evidence="3">Belongs to the Nudix hydrolase family.</text>
</comment>
<evidence type="ECO:0000259" key="4">
    <source>
        <dbReference type="PROSITE" id="PS51462"/>
    </source>
</evidence>
<comment type="cofactor">
    <cofactor evidence="1">
        <name>Mg(2+)</name>
        <dbReference type="ChEBI" id="CHEBI:18420"/>
    </cofactor>
</comment>
<dbReference type="SUPFAM" id="SSF55811">
    <property type="entry name" value="Nudix"/>
    <property type="match status" value="1"/>
</dbReference>
<dbReference type="InterPro" id="IPR000086">
    <property type="entry name" value="NUDIX_hydrolase_dom"/>
</dbReference>
<reference evidence="6" key="1">
    <citation type="journal article" date="2019" name="Int. J. Syst. Evol. Microbiol.">
        <title>The Global Catalogue of Microorganisms (GCM) 10K type strain sequencing project: providing services to taxonomists for standard genome sequencing and annotation.</title>
        <authorList>
            <consortium name="The Broad Institute Genomics Platform"/>
            <consortium name="The Broad Institute Genome Sequencing Center for Infectious Disease"/>
            <person name="Wu L."/>
            <person name="Ma J."/>
        </authorList>
    </citation>
    <scope>NUCLEOTIDE SEQUENCE [LARGE SCALE GENOMIC DNA]</scope>
    <source>
        <strain evidence="6">CGMCC 1.16275</strain>
    </source>
</reference>
<dbReference type="Proteomes" id="UP001597115">
    <property type="component" value="Unassembled WGS sequence"/>
</dbReference>
<evidence type="ECO:0000256" key="2">
    <source>
        <dbReference type="ARBA" id="ARBA00022801"/>
    </source>
</evidence>
<proteinExistence type="inferred from homology"/>
<dbReference type="PANTHER" id="PTHR21340">
    <property type="entry name" value="DIADENOSINE 5,5-P1,P4-TETRAPHOSPHATE PYROPHOSPHOHYDROLASE MUTT"/>
    <property type="match status" value="1"/>
</dbReference>
<dbReference type="PANTHER" id="PTHR21340:SF7">
    <property type="entry name" value="NUDIX HYDROLASE DOMAIN-CONTAINING PROTEIN"/>
    <property type="match status" value="1"/>
</dbReference>
<dbReference type="InterPro" id="IPR051325">
    <property type="entry name" value="Nudix_hydrolase_domain"/>
</dbReference>
<feature type="domain" description="Nudix hydrolase" evidence="4">
    <location>
        <begin position="1"/>
        <end position="149"/>
    </location>
</feature>
<gene>
    <name evidence="5" type="ORF">ACFSCW_14180</name>
</gene>
<dbReference type="InterPro" id="IPR020084">
    <property type="entry name" value="NUDIX_hydrolase_CS"/>
</dbReference>
<name>A0ABW4I7Z9_9SPHN</name>
<dbReference type="Gene3D" id="3.90.79.10">
    <property type="entry name" value="Nucleoside Triphosphate Pyrophosphohydrolase"/>
    <property type="match status" value="1"/>
</dbReference>